<dbReference type="EMBL" id="LBHB01000002">
    <property type="protein sequence ID" value="KLE34081.1"/>
    <property type="molecule type" value="Genomic_DNA"/>
</dbReference>
<proteinExistence type="predicted"/>
<accession>A0A0G9MTM1</accession>
<keyword evidence="2" id="KW-1185">Reference proteome</keyword>
<sequence length="173" mass="19025">MIAERSSEKVLDHLGGHIVIIDVPLDDPDSLASLINPPDIAEPVYFEKGVTKDSLTVTGRFPGCSEGEAFGQMSQAISQYQANIDKLAQQIERYNAALPYLISGKIHDRVDELSELTRPDDVEADCPPTKDEIKAVMDELVEEGKLTAVQEVNAETGELQTRYYSARHAPKAN</sequence>
<comment type="caution">
    <text evidence="1">The sequence shown here is derived from an EMBL/GenBank/DDBJ whole genome shotgun (WGS) entry which is preliminary data.</text>
</comment>
<reference evidence="1 2" key="1">
    <citation type="submission" date="2015-04" db="EMBL/GenBank/DDBJ databases">
        <title>The draft genome sequence of Erythrobacter luteus KA37.</title>
        <authorList>
            <person name="Zhuang L."/>
            <person name="Liu Y."/>
            <person name="Shao Z."/>
        </authorList>
    </citation>
    <scope>NUCLEOTIDE SEQUENCE [LARGE SCALE GENOMIC DNA]</scope>
    <source>
        <strain evidence="1 2">KA37</strain>
    </source>
</reference>
<evidence type="ECO:0000313" key="2">
    <source>
        <dbReference type="Proteomes" id="UP000053464"/>
    </source>
</evidence>
<dbReference type="PATRIC" id="fig|1581420.6.peg.1478"/>
<name>A0A0G9MTM1_9SPHN</name>
<dbReference type="STRING" id="1581420.AAW00_07255"/>
<gene>
    <name evidence="1" type="ORF">AAW00_07255</name>
</gene>
<protein>
    <submittedName>
        <fullName evidence="1">Uncharacterized protein</fullName>
    </submittedName>
</protein>
<dbReference type="AlphaFoldDB" id="A0A0G9MTM1"/>
<organism evidence="1 2">
    <name type="scientific">Aurantiacibacter luteus</name>
    <dbReference type="NCBI Taxonomy" id="1581420"/>
    <lineage>
        <taxon>Bacteria</taxon>
        <taxon>Pseudomonadati</taxon>
        <taxon>Pseudomonadota</taxon>
        <taxon>Alphaproteobacteria</taxon>
        <taxon>Sphingomonadales</taxon>
        <taxon>Erythrobacteraceae</taxon>
        <taxon>Aurantiacibacter</taxon>
    </lineage>
</organism>
<dbReference type="Proteomes" id="UP000053464">
    <property type="component" value="Unassembled WGS sequence"/>
</dbReference>
<evidence type="ECO:0000313" key="1">
    <source>
        <dbReference type="EMBL" id="KLE34081.1"/>
    </source>
</evidence>